<dbReference type="InParanoid" id="A0A3M0CU18"/>
<feature type="domain" description="Fido" evidence="3">
    <location>
        <begin position="137"/>
        <end position="304"/>
    </location>
</feature>
<keyword evidence="2" id="KW-0547">Nucleotide-binding</keyword>
<dbReference type="SUPFAM" id="SSF140931">
    <property type="entry name" value="Fic-like"/>
    <property type="match status" value="1"/>
</dbReference>
<dbReference type="Proteomes" id="UP000271227">
    <property type="component" value="Unassembled WGS sequence"/>
</dbReference>
<comment type="caution">
    <text evidence="4">The sequence shown here is derived from an EMBL/GenBank/DDBJ whole genome shotgun (WGS) entry which is preliminary data.</text>
</comment>
<evidence type="ECO:0000313" key="5">
    <source>
        <dbReference type="Proteomes" id="UP000271227"/>
    </source>
</evidence>
<evidence type="ECO:0000259" key="3">
    <source>
        <dbReference type="PROSITE" id="PS51459"/>
    </source>
</evidence>
<dbReference type="InterPro" id="IPR003812">
    <property type="entry name" value="Fido"/>
</dbReference>
<accession>A0A3M0CU18</accession>
<dbReference type="PANTHER" id="PTHR13504">
    <property type="entry name" value="FIDO DOMAIN-CONTAINING PROTEIN DDB_G0283145"/>
    <property type="match status" value="1"/>
</dbReference>
<evidence type="ECO:0000313" key="4">
    <source>
        <dbReference type="EMBL" id="RMB11950.1"/>
    </source>
</evidence>
<dbReference type="PANTHER" id="PTHR13504:SF38">
    <property type="entry name" value="FIDO DOMAIN-CONTAINING PROTEIN"/>
    <property type="match status" value="1"/>
</dbReference>
<dbReference type="GO" id="GO:0005524">
    <property type="term" value="F:ATP binding"/>
    <property type="evidence" value="ECO:0007669"/>
    <property type="project" value="UniProtKB-KW"/>
</dbReference>
<reference evidence="4 5" key="1">
    <citation type="submission" date="2018-10" db="EMBL/GenBank/DDBJ databases">
        <title>Genomic Encyclopedia of Archaeal and Bacterial Type Strains, Phase II (KMG-II): from individual species to whole genera.</title>
        <authorList>
            <person name="Goeker M."/>
        </authorList>
    </citation>
    <scope>NUCLEOTIDE SEQUENCE [LARGE SCALE GENOMIC DNA]</scope>
    <source>
        <strain evidence="4 5">DSM 25217</strain>
    </source>
</reference>
<dbReference type="PROSITE" id="PS51459">
    <property type="entry name" value="FIDO"/>
    <property type="match status" value="1"/>
</dbReference>
<feature type="active site" evidence="1">
    <location>
        <position position="228"/>
    </location>
</feature>
<feature type="binding site" evidence="2">
    <location>
        <begin position="183"/>
        <end position="186"/>
    </location>
    <ligand>
        <name>ATP</name>
        <dbReference type="ChEBI" id="CHEBI:30616"/>
    </ligand>
</feature>
<dbReference type="AlphaFoldDB" id="A0A3M0CU18"/>
<dbReference type="RefSeq" id="WP_211332036.1">
    <property type="nucleotide sequence ID" value="NZ_REFR01000009.1"/>
</dbReference>
<keyword evidence="5" id="KW-1185">Reference proteome</keyword>
<gene>
    <name evidence="4" type="ORF">BXY39_0438</name>
</gene>
<proteinExistence type="predicted"/>
<sequence>MSKKTPDIKADKAGARSAILIDRGETVGLMEPMRVSEGARHYGPLADLALELAARSTGLRRSLPDGIGDALAGLVRSMNCYYSNLIEGHDTHPVDIERALAGDYSTNAEKRSLQLEAKAHIQVQKWIDGLDSPASLCSAEGICELHRRFCALLPDDLLWVEHPETGGREQPVPGAFRTTDVQVGRHIPISPGAVRRFLRRFEEAYAPLGKSAVIMATAAAHHRLLWIHPFADGNGRVARLLSHAMLKGTVDTGGIWSVARGLARNTATYKAYLAACDQPRRNDLDGRGTLSEEELAAFTGFFLETCIDQVNFMERLVEPKRLRDRIAAWAEEEIRAKTLPPRSLLVLDAILYRGTLARGEVRDILGATDRTARRLTAALLKSGVLTAASTRAPLTLAFPARLAPRFMPGLFPDIGYETE</sequence>
<name>A0A3M0CU18_9PROT</name>
<dbReference type="EMBL" id="REFR01000009">
    <property type="protein sequence ID" value="RMB11950.1"/>
    <property type="molecule type" value="Genomic_DNA"/>
</dbReference>
<protein>
    <submittedName>
        <fullName evidence="4">Fic family protein</fullName>
    </submittedName>
</protein>
<evidence type="ECO:0000256" key="2">
    <source>
        <dbReference type="PIRSR" id="PIRSR640198-2"/>
    </source>
</evidence>
<dbReference type="Gene3D" id="1.10.3290.10">
    <property type="entry name" value="Fido-like domain"/>
    <property type="match status" value="1"/>
</dbReference>
<evidence type="ECO:0000256" key="1">
    <source>
        <dbReference type="PIRSR" id="PIRSR640198-1"/>
    </source>
</evidence>
<dbReference type="InterPro" id="IPR036597">
    <property type="entry name" value="Fido-like_dom_sf"/>
</dbReference>
<keyword evidence="2" id="KW-0067">ATP-binding</keyword>
<dbReference type="Pfam" id="PF02661">
    <property type="entry name" value="Fic"/>
    <property type="match status" value="1"/>
</dbReference>
<dbReference type="InterPro" id="IPR040198">
    <property type="entry name" value="Fido_containing"/>
</dbReference>
<organism evidence="4 5">
    <name type="scientific">Eilatimonas milleporae</name>
    <dbReference type="NCBI Taxonomy" id="911205"/>
    <lineage>
        <taxon>Bacteria</taxon>
        <taxon>Pseudomonadati</taxon>
        <taxon>Pseudomonadota</taxon>
        <taxon>Alphaproteobacteria</taxon>
        <taxon>Kordiimonadales</taxon>
        <taxon>Kordiimonadaceae</taxon>
        <taxon>Eilatimonas</taxon>
    </lineage>
</organism>
<feature type="binding site" evidence="2">
    <location>
        <begin position="232"/>
        <end position="239"/>
    </location>
    <ligand>
        <name>ATP</name>
        <dbReference type="ChEBI" id="CHEBI:30616"/>
    </ligand>
</feature>